<dbReference type="InterPro" id="IPR013221">
    <property type="entry name" value="Mur_ligase_cen"/>
</dbReference>
<evidence type="ECO:0000256" key="3">
    <source>
        <dbReference type="ARBA" id="ARBA00022618"/>
    </source>
</evidence>
<dbReference type="Gene3D" id="3.40.1190.10">
    <property type="entry name" value="Mur-like, catalytic domain"/>
    <property type="match status" value="1"/>
</dbReference>
<dbReference type="RefSeq" id="WP_114437237.1">
    <property type="nucleotide sequence ID" value="NZ_QPIZ01000014.1"/>
</dbReference>
<dbReference type="Pfam" id="PF08245">
    <property type="entry name" value="Mur_ligase_M"/>
    <property type="match status" value="1"/>
</dbReference>
<dbReference type="Pfam" id="PF01225">
    <property type="entry name" value="Mur_ligase"/>
    <property type="match status" value="1"/>
</dbReference>
<dbReference type="InterPro" id="IPR036615">
    <property type="entry name" value="Mur_ligase_C_dom_sf"/>
</dbReference>
<keyword evidence="16" id="KW-1185">Reference proteome</keyword>
<dbReference type="GO" id="GO:0009252">
    <property type="term" value="P:peptidoglycan biosynthetic process"/>
    <property type="evidence" value="ECO:0007669"/>
    <property type="project" value="UniProtKB-UniRule"/>
</dbReference>
<dbReference type="PANTHER" id="PTHR43024:SF1">
    <property type="entry name" value="UDP-N-ACETYLMURAMOYL-TRIPEPTIDE--D-ALANYL-D-ALANINE LIGASE"/>
    <property type="match status" value="1"/>
</dbReference>
<accession>A0A368UVB6</accession>
<keyword evidence="8 10" id="KW-0131">Cell cycle</keyword>
<evidence type="ECO:0000256" key="6">
    <source>
        <dbReference type="ARBA" id="ARBA00022960"/>
    </source>
</evidence>
<organism evidence="15 16">
    <name type="scientific">Marinilabilia salmonicolor</name>
    <dbReference type="NCBI Taxonomy" id="989"/>
    <lineage>
        <taxon>Bacteria</taxon>
        <taxon>Pseudomonadati</taxon>
        <taxon>Bacteroidota</taxon>
        <taxon>Bacteroidia</taxon>
        <taxon>Marinilabiliales</taxon>
        <taxon>Marinilabiliaceae</taxon>
        <taxon>Marinilabilia</taxon>
    </lineage>
</organism>
<comment type="catalytic activity">
    <reaction evidence="10 11">
        <text>D-alanyl-D-alanine + UDP-N-acetyl-alpha-D-muramoyl-L-alanyl-gamma-D-glutamyl-meso-2,6-diaminopimelate + ATP = UDP-N-acetyl-alpha-D-muramoyl-L-alanyl-gamma-D-glutamyl-meso-2,6-diaminopimeloyl-D-alanyl-D-alanine + ADP + phosphate + H(+)</text>
        <dbReference type="Rhea" id="RHEA:28374"/>
        <dbReference type="ChEBI" id="CHEBI:15378"/>
        <dbReference type="ChEBI" id="CHEBI:30616"/>
        <dbReference type="ChEBI" id="CHEBI:43474"/>
        <dbReference type="ChEBI" id="CHEBI:57822"/>
        <dbReference type="ChEBI" id="CHEBI:61386"/>
        <dbReference type="ChEBI" id="CHEBI:83905"/>
        <dbReference type="ChEBI" id="CHEBI:456216"/>
        <dbReference type="EC" id="6.3.2.10"/>
    </reaction>
</comment>
<dbReference type="InterPro" id="IPR000713">
    <property type="entry name" value="Mur_ligase_N"/>
</dbReference>
<protein>
    <recommendedName>
        <fullName evidence="10 11">UDP-N-acetylmuramoyl-tripeptide--D-alanyl-D-alanine ligase</fullName>
        <ecNumber evidence="10 11">6.3.2.10</ecNumber>
    </recommendedName>
    <alternativeName>
        <fullName evidence="10">D-alanyl-D-alanine-adding enzyme</fullName>
    </alternativeName>
</protein>
<comment type="pathway">
    <text evidence="10 11">Cell wall biogenesis; peptidoglycan biosynthesis.</text>
</comment>
<dbReference type="UniPathway" id="UPA00219"/>
<feature type="domain" description="Mur ligase C-terminal" evidence="13">
    <location>
        <begin position="305"/>
        <end position="421"/>
    </location>
</feature>
<dbReference type="EC" id="6.3.2.10" evidence="10 11"/>
<evidence type="ECO:0000256" key="4">
    <source>
        <dbReference type="ARBA" id="ARBA00022741"/>
    </source>
</evidence>
<dbReference type="InterPro" id="IPR051046">
    <property type="entry name" value="MurCDEF_CellWall_CoF430Synth"/>
</dbReference>
<keyword evidence="3 10" id="KW-0132">Cell division</keyword>
<evidence type="ECO:0000256" key="7">
    <source>
        <dbReference type="ARBA" id="ARBA00022984"/>
    </source>
</evidence>
<keyword evidence="6 10" id="KW-0133">Cell shape</keyword>
<feature type="binding site" evidence="10">
    <location>
        <begin position="99"/>
        <end position="105"/>
    </location>
    <ligand>
        <name>ATP</name>
        <dbReference type="ChEBI" id="CHEBI:30616"/>
    </ligand>
</feature>
<evidence type="ECO:0000313" key="15">
    <source>
        <dbReference type="EMBL" id="RCW32752.1"/>
    </source>
</evidence>
<evidence type="ECO:0000256" key="8">
    <source>
        <dbReference type="ARBA" id="ARBA00023306"/>
    </source>
</evidence>
<dbReference type="GO" id="GO:0005737">
    <property type="term" value="C:cytoplasm"/>
    <property type="evidence" value="ECO:0007669"/>
    <property type="project" value="UniProtKB-SubCell"/>
</dbReference>
<dbReference type="InterPro" id="IPR035911">
    <property type="entry name" value="MurE/MurF_N"/>
</dbReference>
<comment type="similarity">
    <text evidence="10">Belongs to the MurCDEF family. MurF subfamily.</text>
</comment>
<comment type="function">
    <text evidence="10 11">Involved in cell wall formation. Catalyzes the final step in the synthesis of UDP-N-acetylmuramoyl-pentapeptide, the precursor of murein.</text>
</comment>
<dbReference type="InterPro" id="IPR036565">
    <property type="entry name" value="Mur-like_cat_sf"/>
</dbReference>
<dbReference type="Proteomes" id="UP000252733">
    <property type="component" value="Unassembled WGS sequence"/>
</dbReference>
<dbReference type="Gene3D" id="3.90.190.20">
    <property type="entry name" value="Mur ligase, C-terminal domain"/>
    <property type="match status" value="1"/>
</dbReference>
<dbReference type="Gene3D" id="3.40.1390.10">
    <property type="entry name" value="MurE/MurF, N-terminal domain"/>
    <property type="match status" value="1"/>
</dbReference>
<keyword evidence="7 10" id="KW-0573">Peptidoglycan synthesis</keyword>
<evidence type="ECO:0000256" key="10">
    <source>
        <dbReference type="HAMAP-Rule" id="MF_02019"/>
    </source>
</evidence>
<feature type="domain" description="Mur ligase N-terminal catalytic" evidence="12">
    <location>
        <begin position="18"/>
        <end position="94"/>
    </location>
</feature>
<dbReference type="GO" id="GO:0005524">
    <property type="term" value="F:ATP binding"/>
    <property type="evidence" value="ECO:0007669"/>
    <property type="project" value="UniProtKB-UniRule"/>
</dbReference>
<dbReference type="PANTHER" id="PTHR43024">
    <property type="entry name" value="UDP-N-ACETYLMURAMOYL-TRIPEPTIDE--D-ALANYL-D-ALANINE LIGASE"/>
    <property type="match status" value="1"/>
</dbReference>
<reference evidence="15 16" key="1">
    <citation type="submission" date="2018-07" db="EMBL/GenBank/DDBJ databases">
        <title>Freshwater and sediment microbial communities from various areas in North America, analyzing microbe dynamics in response to fracking.</title>
        <authorList>
            <person name="Lamendella R."/>
        </authorList>
    </citation>
    <scope>NUCLEOTIDE SEQUENCE [LARGE SCALE GENOMIC DNA]</scope>
    <source>
        <strain evidence="15 16">160A</strain>
    </source>
</reference>
<dbReference type="EMBL" id="QPIZ01000014">
    <property type="protein sequence ID" value="RCW32752.1"/>
    <property type="molecule type" value="Genomic_DNA"/>
</dbReference>
<dbReference type="AlphaFoldDB" id="A0A368UVB6"/>
<dbReference type="NCBIfam" id="TIGR01143">
    <property type="entry name" value="murF"/>
    <property type="match status" value="1"/>
</dbReference>
<feature type="domain" description="Mur ligase central" evidence="14">
    <location>
        <begin position="97"/>
        <end position="282"/>
    </location>
</feature>
<dbReference type="GO" id="GO:0047480">
    <property type="term" value="F:UDP-N-acetylmuramoyl-tripeptide-D-alanyl-D-alanine ligase activity"/>
    <property type="evidence" value="ECO:0007669"/>
    <property type="project" value="UniProtKB-UniRule"/>
</dbReference>
<dbReference type="InterPro" id="IPR004101">
    <property type="entry name" value="Mur_ligase_C"/>
</dbReference>
<dbReference type="GO" id="GO:0008766">
    <property type="term" value="F:UDP-N-acetylmuramoylalanyl-D-glutamyl-2,6-diaminopimelate-D-alanyl-D-alanine ligase activity"/>
    <property type="evidence" value="ECO:0007669"/>
    <property type="project" value="RHEA"/>
</dbReference>
<evidence type="ECO:0000256" key="11">
    <source>
        <dbReference type="RuleBase" id="RU004136"/>
    </source>
</evidence>
<evidence type="ECO:0000256" key="5">
    <source>
        <dbReference type="ARBA" id="ARBA00022840"/>
    </source>
</evidence>
<keyword evidence="2 10" id="KW-0436">Ligase</keyword>
<keyword evidence="1 10" id="KW-0963">Cytoplasm</keyword>
<dbReference type="SUPFAM" id="SSF53244">
    <property type="entry name" value="MurD-like peptide ligases, peptide-binding domain"/>
    <property type="match status" value="1"/>
</dbReference>
<dbReference type="SUPFAM" id="SSF53623">
    <property type="entry name" value="MurD-like peptide ligases, catalytic domain"/>
    <property type="match status" value="1"/>
</dbReference>
<evidence type="ECO:0000259" key="12">
    <source>
        <dbReference type="Pfam" id="PF01225"/>
    </source>
</evidence>
<evidence type="ECO:0000259" key="13">
    <source>
        <dbReference type="Pfam" id="PF02875"/>
    </source>
</evidence>
<keyword evidence="5 10" id="KW-0067">ATP-binding</keyword>
<dbReference type="GO" id="GO:0071555">
    <property type="term" value="P:cell wall organization"/>
    <property type="evidence" value="ECO:0007669"/>
    <property type="project" value="UniProtKB-KW"/>
</dbReference>
<evidence type="ECO:0000256" key="1">
    <source>
        <dbReference type="ARBA" id="ARBA00022490"/>
    </source>
</evidence>
<dbReference type="GO" id="GO:0008360">
    <property type="term" value="P:regulation of cell shape"/>
    <property type="evidence" value="ECO:0007669"/>
    <property type="project" value="UniProtKB-KW"/>
</dbReference>
<evidence type="ECO:0000256" key="2">
    <source>
        <dbReference type="ARBA" id="ARBA00022598"/>
    </source>
</evidence>
<evidence type="ECO:0000313" key="16">
    <source>
        <dbReference type="Proteomes" id="UP000252733"/>
    </source>
</evidence>
<sequence length="433" mass="47554">MNLSIAEIYEIFLQSGKVSTDTRHIIPGSIFFALKGERFDGNKFAKEALKKGSVLAVVDDASLSDTDGCCLVPDVLKTLQNLALHHRRKLNIPVIGITGTNGKTTTKELVAAVLAKKYNVWFTQGNFNNHIGVPLTLLSTPPGTQIAVVEMGANHVGEIAGLCAIARPDHGLITNVGKAHLEGFGSFEGVKKGKGELYSFLKENGGEIFINVDNPHLMEMIGEYPWIGYGTGEDAVVKASDVSADPLLHFLLTTSQVENKPVQTCLTGLYNLDNVLAAVSVAHYFGVEEELVVQAIENYVPQNNRSQYFNSGKNQVLLDAYNANPSSMRVALENFKAILHSRKILVLGSMKEMGADSRSEHLQLLQLVESLEFDACYLTGEEFKEIVPDDKRFCWFENTAALKAHLESQKVRDAFFLIKGSRANRLEQIADVL</sequence>
<keyword evidence="9 10" id="KW-0961">Cell wall biogenesis/degradation</keyword>
<comment type="subcellular location">
    <subcellularLocation>
        <location evidence="10 11">Cytoplasm</location>
    </subcellularLocation>
</comment>
<dbReference type="HAMAP" id="MF_02019">
    <property type="entry name" value="MurF"/>
    <property type="match status" value="1"/>
</dbReference>
<evidence type="ECO:0000256" key="9">
    <source>
        <dbReference type="ARBA" id="ARBA00023316"/>
    </source>
</evidence>
<dbReference type="SUPFAM" id="SSF63418">
    <property type="entry name" value="MurE/MurF N-terminal domain"/>
    <property type="match status" value="1"/>
</dbReference>
<dbReference type="InterPro" id="IPR005863">
    <property type="entry name" value="UDP-N-AcMur_synth"/>
</dbReference>
<gene>
    <name evidence="10" type="primary">murF</name>
    <name evidence="15" type="ORF">DFO77_11478</name>
</gene>
<name>A0A368UVB6_9BACT</name>
<proteinExistence type="inferred from homology"/>
<comment type="caution">
    <text evidence="15">The sequence shown here is derived from an EMBL/GenBank/DDBJ whole genome shotgun (WGS) entry which is preliminary data.</text>
</comment>
<keyword evidence="4 10" id="KW-0547">Nucleotide-binding</keyword>
<dbReference type="Pfam" id="PF02875">
    <property type="entry name" value="Mur_ligase_C"/>
    <property type="match status" value="1"/>
</dbReference>
<evidence type="ECO:0000259" key="14">
    <source>
        <dbReference type="Pfam" id="PF08245"/>
    </source>
</evidence>
<dbReference type="GO" id="GO:0051301">
    <property type="term" value="P:cell division"/>
    <property type="evidence" value="ECO:0007669"/>
    <property type="project" value="UniProtKB-KW"/>
</dbReference>